<evidence type="ECO:0000313" key="1">
    <source>
        <dbReference type="EMBL" id="TQO18517.1"/>
    </source>
</evidence>
<organism evidence="1 2">
    <name type="scientific">Rhodoglobus vestalii</name>
    <dbReference type="NCBI Taxonomy" id="193384"/>
    <lineage>
        <taxon>Bacteria</taxon>
        <taxon>Bacillati</taxon>
        <taxon>Actinomycetota</taxon>
        <taxon>Actinomycetes</taxon>
        <taxon>Micrococcales</taxon>
        <taxon>Microbacteriaceae</taxon>
        <taxon>Rhodoglobus</taxon>
    </lineage>
</organism>
<gene>
    <name evidence="1" type="ORF">FB472_0034</name>
</gene>
<proteinExistence type="predicted"/>
<evidence type="ECO:0000313" key="2">
    <source>
        <dbReference type="Proteomes" id="UP000316560"/>
    </source>
</evidence>
<dbReference type="AlphaFoldDB" id="A0A8H2PTH4"/>
<accession>A0A8H2PTH4</accession>
<name>A0A8H2PTH4_9MICO</name>
<reference evidence="1 2" key="1">
    <citation type="submission" date="2019-06" db="EMBL/GenBank/DDBJ databases">
        <title>Sequencing the genomes of 1000 actinobacteria strains.</title>
        <authorList>
            <person name="Klenk H.-P."/>
        </authorList>
    </citation>
    <scope>NUCLEOTIDE SEQUENCE [LARGE SCALE GENOMIC DNA]</scope>
    <source>
        <strain evidence="1 2">DSM 21947</strain>
    </source>
</reference>
<dbReference type="EMBL" id="VFRA01000001">
    <property type="protein sequence ID" value="TQO18517.1"/>
    <property type="molecule type" value="Genomic_DNA"/>
</dbReference>
<comment type="caution">
    <text evidence="1">The sequence shown here is derived from an EMBL/GenBank/DDBJ whole genome shotgun (WGS) entry which is preliminary data.</text>
</comment>
<protein>
    <submittedName>
        <fullName evidence="1">Uncharacterized protein</fullName>
    </submittedName>
</protein>
<dbReference type="Proteomes" id="UP000316560">
    <property type="component" value="Unassembled WGS sequence"/>
</dbReference>
<keyword evidence="2" id="KW-1185">Reference proteome</keyword>
<sequence>MKPTDIAEVAIGTRGPPILDDTTVYQRFIIDSWTEIRLPPAVSSAGRGR</sequence>